<dbReference type="EC" id="3.2.2.n1" evidence="3"/>
<keyword evidence="3" id="KW-0203">Cytokinin biosynthesis</keyword>
<evidence type="ECO:0000256" key="3">
    <source>
        <dbReference type="RuleBase" id="RU363015"/>
    </source>
</evidence>
<comment type="catalytic activity">
    <reaction evidence="1">
        <text>AMP + H2O = D-ribose 5-phosphate + adenine</text>
        <dbReference type="Rhea" id="RHEA:20129"/>
        <dbReference type="ChEBI" id="CHEBI:15377"/>
        <dbReference type="ChEBI" id="CHEBI:16708"/>
        <dbReference type="ChEBI" id="CHEBI:78346"/>
        <dbReference type="ChEBI" id="CHEBI:456215"/>
        <dbReference type="EC" id="3.2.2.4"/>
    </reaction>
</comment>
<dbReference type="GO" id="GO:0008714">
    <property type="term" value="F:AMP nucleosidase activity"/>
    <property type="evidence" value="ECO:0007669"/>
    <property type="project" value="UniProtKB-EC"/>
</dbReference>
<dbReference type="Gene3D" id="3.40.50.450">
    <property type="match status" value="1"/>
</dbReference>
<dbReference type="InterPro" id="IPR031100">
    <property type="entry name" value="LOG_fam"/>
</dbReference>
<comment type="similarity">
    <text evidence="2 3">Belongs to the LOG family.</text>
</comment>
<dbReference type="GO" id="GO:0005829">
    <property type="term" value="C:cytosol"/>
    <property type="evidence" value="ECO:0007669"/>
    <property type="project" value="TreeGrafter"/>
</dbReference>
<proteinExistence type="inferred from homology"/>
<dbReference type="Proteomes" id="UP000243904">
    <property type="component" value="Chromosome I"/>
</dbReference>
<dbReference type="InterPro" id="IPR005269">
    <property type="entry name" value="LOG"/>
</dbReference>
<name>A0A1H1S6B0_9BRAD</name>
<dbReference type="GO" id="GO:0009691">
    <property type="term" value="P:cytokinin biosynthetic process"/>
    <property type="evidence" value="ECO:0007669"/>
    <property type="project" value="UniProtKB-UniRule"/>
</dbReference>
<evidence type="ECO:0000313" key="5">
    <source>
        <dbReference type="Proteomes" id="UP000243904"/>
    </source>
</evidence>
<accession>A0A1H1S6B0</accession>
<evidence type="ECO:0000313" key="4">
    <source>
        <dbReference type="EMBL" id="SDS43443.1"/>
    </source>
</evidence>
<dbReference type="NCBIfam" id="TIGR00730">
    <property type="entry name" value="Rossman fold protein, TIGR00730 family"/>
    <property type="match status" value="1"/>
</dbReference>
<dbReference type="PANTHER" id="PTHR31223">
    <property type="entry name" value="LOG FAMILY PROTEIN YJL055W"/>
    <property type="match status" value="1"/>
</dbReference>
<evidence type="ECO:0000256" key="1">
    <source>
        <dbReference type="ARBA" id="ARBA00000274"/>
    </source>
</evidence>
<organism evidence="4 5">
    <name type="scientific">Bradyrhizobium canariense</name>
    <dbReference type="NCBI Taxonomy" id="255045"/>
    <lineage>
        <taxon>Bacteria</taxon>
        <taxon>Pseudomonadati</taxon>
        <taxon>Pseudomonadota</taxon>
        <taxon>Alphaproteobacteria</taxon>
        <taxon>Hyphomicrobiales</taxon>
        <taxon>Nitrobacteraceae</taxon>
        <taxon>Bradyrhizobium</taxon>
    </lineage>
</organism>
<keyword evidence="5" id="KW-1185">Reference proteome</keyword>
<evidence type="ECO:0000256" key="2">
    <source>
        <dbReference type="ARBA" id="ARBA00006763"/>
    </source>
</evidence>
<keyword evidence="3" id="KW-0378">Hydrolase</keyword>
<dbReference type="SUPFAM" id="SSF102405">
    <property type="entry name" value="MCP/YpsA-like"/>
    <property type="match status" value="1"/>
</dbReference>
<sequence>MTKISNICVYCGSSPGTNPRFIEAAKDFGKILAENKINLVYGGGSFGLMGAVATSVLDHGGTVTGIIPESLVARERALKTVQEMVVTNHMHERKQLMFDRSDAFVALPGGVGTLEELVEQLTWAQLKHHRKPIILCNTDSFWTPLLETFERMKSSGFVYNSEVLDNLICDDVSEILPMIRRKMTAAAAEPAKP</sequence>
<reference evidence="5" key="1">
    <citation type="submission" date="2016-10" db="EMBL/GenBank/DDBJ databases">
        <authorList>
            <person name="Varghese N."/>
            <person name="Submissions S."/>
        </authorList>
    </citation>
    <scope>NUCLEOTIDE SEQUENCE [LARGE SCALE GENOMIC DNA]</scope>
    <source>
        <strain evidence="5">GAS369</strain>
    </source>
</reference>
<dbReference type="AlphaFoldDB" id="A0A1H1S6B0"/>
<gene>
    <name evidence="4" type="ORF">SAMN05444158_2046</name>
</gene>
<dbReference type="Pfam" id="PF03641">
    <property type="entry name" value="Lysine_decarbox"/>
    <property type="match status" value="1"/>
</dbReference>
<dbReference type="EMBL" id="LT629750">
    <property type="protein sequence ID" value="SDS43443.1"/>
    <property type="molecule type" value="Genomic_DNA"/>
</dbReference>
<dbReference type="PANTHER" id="PTHR31223:SF70">
    <property type="entry name" value="LOG FAMILY PROTEIN YJL055W"/>
    <property type="match status" value="1"/>
</dbReference>
<protein>
    <recommendedName>
        <fullName evidence="3">Cytokinin riboside 5'-monophosphate phosphoribohydrolase</fullName>
        <ecNumber evidence="3">3.2.2.n1</ecNumber>
    </recommendedName>
</protein>